<evidence type="ECO:0008006" key="3">
    <source>
        <dbReference type="Google" id="ProtNLM"/>
    </source>
</evidence>
<proteinExistence type="predicted"/>
<evidence type="ECO:0000313" key="2">
    <source>
        <dbReference type="Proteomes" id="UP000189443"/>
    </source>
</evidence>
<reference evidence="1 2" key="1">
    <citation type="submission" date="2017-02" db="EMBL/GenBank/DDBJ databases">
        <title>Streptomyces pactum ACT12 Genome sequencing and assembly.</title>
        <authorList>
            <person name="Xue Q."/>
            <person name="Yan X."/>
            <person name="Jia L."/>
            <person name="Yan H."/>
        </authorList>
    </citation>
    <scope>NUCLEOTIDE SEQUENCE [LARGE SCALE GENOMIC DNA]</scope>
    <source>
        <strain evidence="1 2">ACT12</strain>
    </source>
</reference>
<sequence>MANTFLTPDLIATRALATLYESTHMAQLVYRDYESDFAGRQGDTITVRKPATFVANEFSRATGIVPQNATESGFPVVLNHLPDVSFTVTTEQLNLEINDFGEQLLDPAMEAIAQKIDRDLLALRDDVTQTVGAVAEDPLGEDHNYANGKYPWSDSRVLIEAGAVLDTKNVPASDRNVVVGPRTKARWVAEKIWRAANERGSTVGLTEAQFGARASGFNPYMTQNIAGPAETPTTGQPTTEVDVAFHKTAFALVTRTLEVPPGAQDATIMNYKGFALRVVYDYDIKYKQTVVSVDCLYGTKTLDANRAVLIQGAAAV</sequence>
<dbReference type="OrthoDB" id="3987726at2"/>
<keyword evidence="2" id="KW-1185">Reference proteome</keyword>
<dbReference type="Proteomes" id="UP000189443">
    <property type="component" value="Chromosome"/>
</dbReference>
<organism evidence="1 2">
    <name type="scientific">Streptomyces pactum</name>
    <dbReference type="NCBI Taxonomy" id="68249"/>
    <lineage>
        <taxon>Bacteria</taxon>
        <taxon>Bacillati</taxon>
        <taxon>Actinomycetota</taxon>
        <taxon>Actinomycetes</taxon>
        <taxon>Kitasatosporales</taxon>
        <taxon>Streptomycetaceae</taxon>
        <taxon>Streptomyces</taxon>
    </lineage>
</organism>
<accession>A0A1S6JGG2</accession>
<dbReference type="AlphaFoldDB" id="A0A1S6JGG2"/>
<dbReference type="RefSeq" id="WP_055420685.1">
    <property type="nucleotide sequence ID" value="NZ_CP019724.1"/>
</dbReference>
<gene>
    <name evidence="1" type="ORF">B1H29_31700</name>
</gene>
<dbReference type="EMBL" id="CP019724">
    <property type="protein sequence ID" value="AQS70848.1"/>
    <property type="molecule type" value="Genomic_DNA"/>
</dbReference>
<name>A0A1S6JGG2_9ACTN</name>
<evidence type="ECO:0000313" key="1">
    <source>
        <dbReference type="EMBL" id="AQS70848.1"/>
    </source>
</evidence>
<protein>
    <recommendedName>
        <fullName evidence="3">P22 coat protein-protein 5 domain protein</fullName>
    </recommendedName>
</protein>
<dbReference type="KEGG" id="spac:B1H29_31700"/>